<name>A0A6G7Y2Y4_9ACTN</name>
<evidence type="ECO:0000256" key="1">
    <source>
        <dbReference type="SAM" id="Phobius"/>
    </source>
</evidence>
<reference evidence="2 3" key="1">
    <citation type="submission" date="2020-03" db="EMBL/GenBank/DDBJ databases">
        <title>Propioniciclava sp. nov., isolated from Hydrophilus acuminatus.</title>
        <authorList>
            <person name="Hyun D.-W."/>
            <person name="Bae J.-W."/>
        </authorList>
    </citation>
    <scope>NUCLEOTIDE SEQUENCE [LARGE SCALE GENOMIC DNA]</scope>
    <source>
        <strain evidence="2 3">HDW11</strain>
    </source>
</reference>
<keyword evidence="1" id="KW-1133">Transmembrane helix</keyword>
<keyword evidence="3" id="KW-1185">Reference proteome</keyword>
<dbReference type="EMBL" id="CP049865">
    <property type="protein sequence ID" value="QIK71175.1"/>
    <property type="molecule type" value="Genomic_DNA"/>
</dbReference>
<dbReference type="Proteomes" id="UP000501058">
    <property type="component" value="Chromosome"/>
</dbReference>
<keyword evidence="1" id="KW-0472">Membrane</keyword>
<proteinExistence type="predicted"/>
<organism evidence="2 3">
    <name type="scientific">Propioniciclava coleopterorum</name>
    <dbReference type="NCBI Taxonomy" id="2714937"/>
    <lineage>
        <taxon>Bacteria</taxon>
        <taxon>Bacillati</taxon>
        <taxon>Actinomycetota</taxon>
        <taxon>Actinomycetes</taxon>
        <taxon>Propionibacteriales</taxon>
        <taxon>Propionibacteriaceae</taxon>
        <taxon>Propioniciclava</taxon>
    </lineage>
</organism>
<feature type="transmembrane region" description="Helical" evidence="1">
    <location>
        <begin position="26"/>
        <end position="49"/>
    </location>
</feature>
<evidence type="ECO:0000313" key="2">
    <source>
        <dbReference type="EMBL" id="QIK71175.1"/>
    </source>
</evidence>
<accession>A0A6G7Y2Y4</accession>
<dbReference type="AlphaFoldDB" id="A0A6G7Y2Y4"/>
<keyword evidence="1" id="KW-0812">Transmembrane</keyword>
<evidence type="ECO:0000313" key="3">
    <source>
        <dbReference type="Proteomes" id="UP000501058"/>
    </source>
</evidence>
<gene>
    <name evidence="2" type="ORF">G7070_01330</name>
</gene>
<dbReference type="KEGG" id="prv:G7070_01330"/>
<dbReference type="RefSeq" id="WP_166231333.1">
    <property type="nucleotide sequence ID" value="NZ_CP049865.1"/>
</dbReference>
<protein>
    <submittedName>
        <fullName evidence="2">Uncharacterized protein</fullName>
    </submittedName>
</protein>
<sequence length="67" mass="7298">MSHVALFPLLETHTVPGWPEVYDPTLWNIGALVLGIPLAISAVVALIVMGPEWFRRSQSAGTEIEQA</sequence>